<name>A0A9N9FVQ8_9GLOM</name>
<dbReference type="CDD" id="cd02440">
    <property type="entry name" value="AdoMet_MTases"/>
    <property type="match status" value="1"/>
</dbReference>
<keyword evidence="4" id="KW-1185">Reference proteome</keyword>
<gene>
    <name evidence="3" type="ORF">ALEPTO_LOCUS6581</name>
</gene>
<dbReference type="Gene3D" id="3.40.50.150">
    <property type="entry name" value="Vaccinia Virus protein VP39"/>
    <property type="match status" value="1"/>
</dbReference>
<feature type="compositionally biased region" description="Basic and acidic residues" evidence="1">
    <location>
        <begin position="16"/>
        <end position="26"/>
    </location>
</feature>
<dbReference type="Pfam" id="PF13649">
    <property type="entry name" value="Methyltransf_25"/>
    <property type="match status" value="1"/>
</dbReference>
<dbReference type="InterPro" id="IPR041698">
    <property type="entry name" value="Methyltransf_25"/>
</dbReference>
<sequence length="329" mass="37646">MGGTQFSKITHIKKRSFSESRSKCEKSSSSSLHTKSSSNPSNMLLEIPNSSNNVLATQQPLTSEEIDRLQQLHYTWRWLWETNYSSPVEKLLQRKRNVRVLDVGCGPGVWTLEMASEYPNVEFYGVDTFESFPAEIKPANVFFYKTPFFVNLPFDSEFFDFIVIRNLNSVLTVQDWSENVFKELVRVLKPGGIVESQESVWNVNTMGPSFNLLANTYNSMLESKNIDLAIAKRIPEFMKNTKCLTNIVELKKSHPLSSQEGGNPKLAESFQQIAYSGFKVLKPILLPQLRTNSKTYDNLVTNIRSEFARDQYSEVVLYRTFAQKVSVPF</sequence>
<dbReference type="InterPro" id="IPR029063">
    <property type="entry name" value="SAM-dependent_MTases_sf"/>
</dbReference>
<evidence type="ECO:0000256" key="1">
    <source>
        <dbReference type="SAM" id="MobiDB-lite"/>
    </source>
</evidence>
<organism evidence="3 4">
    <name type="scientific">Ambispora leptoticha</name>
    <dbReference type="NCBI Taxonomy" id="144679"/>
    <lineage>
        <taxon>Eukaryota</taxon>
        <taxon>Fungi</taxon>
        <taxon>Fungi incertae sedis</taxon>
        <taxon>Mucoromycota</taxon>
        <taxon>Glomeromycotina</taxon>
        <taxon>Glomeromycetes</taxon>
        <taxon>Archaeosporales</taxon>
        <taxon>Ambisporaceae</taxon>
        <taxon>Ambispora</taxon>
    </lineage>
</organism>
<dbReference type="GO" id="GO:0008168">
    <property type="term" value="F:methyltransferase activity"/>
    <property type="evidence" value="ECO:0007669"/>
    <property type="project" value="TreeGrafter"/>
</dbReference>
<comment type="caution">
    <text evidence="3">The sequence shown here is derived from an EMBL/GenBank/DDBJ whole genome shotgun (WGS) entry which is preliminary data.</text>
</comment>
<dbReference type="AlphaFoldDB" id="A0A9N9FVQ8"/>
<proteinExistence type="predicted"/>
<feature type="compositionally biased region" description="Low complexity" evidence="1">
    <location>
        <begin position="27"/>
        <end position="41"/>
    </location>
</feature>
<dbReference type="PANTHER" id="PTHR43591">
    <property type="entry name" value="METHYLTRANSFERASE"/>
    <property type="match status" value="1"/>
</dbReference>
<dbReference type="SUPFAM" id="SSF53335">
    <property type="entry name" value="S-adenosyl-L-methionine-dependent methyltransferases"/>
    <property type="match status" value="1"/>
</dbReference>
<dbReference type="PANTHER" id="PTHR43591:SF24">
    <property type="entry name" value="2-METHOXY-6-POLYPRENYL-1,4-BENZOQUINOL METHYLASE, MITOCHONDRIAL"/>
    <property type="match status" value="1"/>
</dbReference>
<evidence type="ECO:0000259" key="2">
    <source>
        <dbReference type="Pfam" id="PF13649"/>
    </source>
</evidence>
<dbReference type="Proteomes" id="UP000789508">
    <property type="component" value="Unassembled WGS sequence"/>
</dbReference>
<feature type="domain" description="Methyltransferase" evidence="2">
    <location>
        <begin position="100"/>
        <end position="192"/>
    </location>
</feature>
<dbReference type="EMBL" id="CAJVPS010002336">
    <property type="protein sequence ID" value="CAG8565949.1"/>
    <property type="molecule type" value="Genomic_DNA"/>
</dbReference>
<evidence type="ECO:0000313" key="4">
    <source>
        <dbReference type="Proteomes" id="UP000789508"/>
    </source>
</evidence>
<feature type="region of interest" description="Disordered" evidence="1">
    <location>
        <begin position="1"/>
        <end position="43"/>
    </location>
</feature>
<reference evidence="3" key="1">
    <citation type="submission" date="2021-06" db="EMBL/GenBank/DDBJ databases">
        <authorList>
            <person name="Kallberg Y."/>
            <person name="Tangrot J."/>
            <person name="Rosling A."/>
        </authorList>
    </citation>
    <scope>NUCLEOTIDE SEQUENCE</scope>
    <source>
        <strain evidence="3">FL130A</strain>
    </source>
</reference>
<protein>
    <submittedName>
        <fullName evidence="3">504_t:CDS:1</fullName>
    </submittedName>
</protein>
<evidence type="ECO:0000313" key="3">
    <source>
        <dbReference type="EMBL" id="CAG8565949.1"/>
    </source>
</evidence>
<accession>A0A9N9FVQ8</accession>
<dbReference type="OrthoDB" id="2013972at2759"/>